<evidence type="ECO:0000313" key="8">
    <source>
        <dbReference type="Proteomes" id="UP000244978"/>
    </source>
</evidence>
<dbReference type="InterPro" id="IPR036188">
    <property type="entry name" value="FAD/NAD-bd_sf"/>
</dbReference>
<dbReference type="EMBL" id="QEEX01000001">
    <property type="protein sequence ID" value="PWB98019.1"/>
    <property type="molecule type" value="Genomic_DNA"/>
</dbReference>
<dbReference type="PANTHER" id="PTHR13789:SF318">
    <property type="entry name" value="GERANYLGERANYL DIPHOSPHATE REDUCTASE"/>
    <property type="match status" value="1"/>
</dbReference>
<evidence type="ECO:0000256" key="3">
    <source>
        <dbReference type="ARBA" id="ARBA00022827"/>
    </source>
</evidence>
<dbReference type="Proteomes" id="UP000244978">
    <property type="component" value="Unassembled WGS sequence"/>
</dbReference>
<evidence type="ECO:0000313" key="7">
    <source>
        <dbReference type="EMBL" id="PWB98019.1"/>
    </source>
</evidence>
<dbReference type="Pfam" id="PF01494">
    <property type="entry name" value="FAD_binding_3"/>
    <property type="match status" value="1"/>
</dbReference>
<evidence type="ECO:0000256" key="2">
    <source>
        <dbReference type="ARBA" id="ARBA00022630"/>
    </source>
</evidence>
<keyword evidence="5" id="KW-0503">Monooxygenase</keyword>
<gene>
    <name evidence="7" type="ORF">DF220_09390</name>
</gene>
<organism evidence="7 8">
    <name type="scientific">Homoserinimonas hongtaonis</name>
    <dbReference type="NCBI Taxonomy" id="2079791"/>
    <lineage>
        <taxon>Bacteria</taxon>
        <taxon>Bacillati</taxon>
        <taxon>Actinomycetota</taxon>
        <taxon>Actinomycetes</taxon>
        <taxon>Micrococcales</taxon>
        <taxon>Microbacteriaceae</taxon>
        <taxon>Homoserinimonas</taxon>
    </lineage>
</organism>
<dbReference type="InterPro" id="IPR050493">
    <property type="entry name" value="FAD-dep_Monooxygenase_BioMet"/>
</dbReference>
<keyword evidence="8" id="KW-1185">Reference proteome</keyword>
<comment type="cofactor">
    <cofactor evidence="1">
        <name>FAD</name>
        <dbReference type="ChEBI" id="CHEBI:57692"/>
    </cofactor>
</comment>
<dbReference type="PRINTS" id="PR00420">
    <property type="entry name" value="RNGMNOXGNASE"/>
</dbReference>
<protein>
    <recommendedName>
        <fullName evidence="6">FAD-binding domain-containing protein</fullName>
    </recommendedName>
</protein>
<evidence type="ECO:0000256" key="5">
    <source>
        <dbReference type="ARBA" id="ARBA00023033"/>
    </source>
</evidence>
<dbReference type="SUPFAM" id="SSF51905">
    <property type="entry name" value="FAD/NAD(P)-binding domain"/>
    <property type="match status" value="1"/>
</dbReference>
<evidence type="ECO:0000256" key="4">
    <source>
        <dbReference type="ARBA" id="ARBA00023002"/>
    </source>
</evidence>
<reference evidence="8" key="1">
    <citation type="submission" date="2018-04" db="EMBL/GenBank/DDBJ databases">
        <authorList>
            <person name="Liu S."/>
            <person name="Wang Z."/>
            <person name="Li J."/>
        </authorList>
    </citation>
    <scope>NUCLEOTIDE SEQUENCE [LARGE SCALE GENOMIC DNA]</scope>
    <source>
        <strain evidence="8">S1194</strain>
    </source>
</reference>
<keyword evidence="2" id="KW-0285">Flavoprotein</keyword>
<comment type="caution">
    <text evidence="7">The sequence shown here is derived from an EMBL/GenBank/DDBJ whole genome shotgun (WGS) entry which is preliminary data.</text>
</comment>
<dbReference type="AlphaFoldDB" id="A0A2U1T2B1"/>
<keyword evidence="4" id="KW-0560">Oxidoreductase</keyword>
<dbReference type="GO" id="GO:0071949">
    <property type="term" value="F:FAD binding"/>
    <property type="evidence" value="ECO:0007669"/>
    <property type="project" value="InterPro"/>
</dbReference>
<feature type="domain" description="FAD-binding" evidence="6">
    <location>
        <begin position="6"/>
        <end position="320"/>
    </location>
</feature>
<dbReference type="InterPro" id="IPR002938">
    <property type="entry name" value="FAD-bd"/>
</dbReference>
<dbReference type="PANTHER" id="PTHR13789">
    <property type="entry name" value="MONOOXYGENASE"/>
    <property type="match status" value="1"/>
</dbReference>
<dbReference type="RefSeq" id="WP_108997818.1">
    <property type="nucleotide sequence ID" value="NZ_QEEX01000001.1"/>
</dbReference>
<evidence type="ECO:0000259" key="6">
    <source>
        <dbReference type="Pfam" id="PF01494"/>
    </source>
</evidence>
<name>A0A2U1T2B1_9MICO</name>
<dbReference type="SUPFAM" id="SSF54373">
    <property type="entry name" value="FAD-linked reductases, C-terminal domain"/>
    <property type="match status" value="1"/>
</dbReference>
<evidence type="ECO:0000256" key="1">
    <source>
        <dbReference type="ARBA" id="ARBA00001974"/>
    </source>
</evidence>
<proteinExistence type="predicted"/>
<accession>A0A2U1T2B1</accession>
<keyword evidence="3" id="KW-0274">FAD</keyword>
<dbReference type="Gene3D" id="3.50.50.60">
    <property type="entry name" value="FAD/NAD(P)-binding domain"/>
    <property type="match status" value="1"/>
</dbReference>
<sequence>MTDTNEIIVVGCGIGGASAALALGRAGFTVRLLERAPVIAEVGAGLQVGPNAMRILRDLGVNDYLTQAAVLPDRAVMRDIRTGDEVVSFDFGAGFREAYEMPYAVMHRGDLLNGLMKAAEATGRVTIVPGKEIVDITENGDTVTVSASDGTSYTTKALIGADGIRSRVRKHVIGDATPVASKYVIYRGTIPRTDDIENAVTLQAGANHHVMHYPIRGGSEVNVVVSFKSERDVVGGDGWGTVEELREAFADVNPQVARLLEQIDTTNRWVQFDRAPEAGWTKGRIVLTGDAAHPTHQYLAQGAGQAMEDAVELARVLTEFGDDVAGAFVEFEKRRFDRTSAVQRGSRFWGELSHVGGAEADQRDALLGTIEPEDRRFIDWIYTTRDDVPLPVIPPHRDSYEPLESERVLS</sequence>
<dbReference type="GO" id="GO:0004497">
    <property type="term" value="F:monooxygenase activity"/>
    <property type="evidence" value="ECO:0007669"/>
    <property type="project" value="UniProtKB-KW"/>
</dbReference>